<proteinExistence type="predicted"/>
<feature type="compositionally biased region" description="Basic and acidic residues" evidence="1">
    <location>
        <begin position="74"/>
        <end position="91"/>
    </location>
</feature>
<name>A0A9N7VBP7_PLEPL</name>
<sequence>MRVRRSKKVSERSRAVAGIVAGAAVGLSTLEIKWGSKGQWTSELEGGGRLSARLLFPAHITVVAHRTATQQGGKGREGKVRGEEGEERIGERGVTVGGSERHGGGSAGTSCGVSAPCCHNMTLTGLCNQTGLAQSRRRAALTVI</sequence>
<accession>A0A9N7VBP7</accession>
<dbReference type="AlphaFoldDB" id="A0A9N7VBP7"/>
<feature type="region of interest" description="Disordered" evidence="1">
    <location>
        <begin position="66"/>
        <end position="105"/>
    </location>
</feature>
<evidence type="ECO:0000256" key="1">
    <source>
        <dbReference type="SAM" id="MobiDB-lite"/>
    </source>
</evidence>
<protein>
    <submittedName>
        <fullName evidence="2">Uncharacterized protein</fullName>
    </submittedName>
</protein>
<gene>
    <name evidence="2" type="ORF">PLEPLA_LOCUS33315</name>
</gene>
<organism evidence="2 3">
    <name type="scientific">Pleuronectes platessa</name>
    <name type="common">European plaice</name>
    <dbReference type="NCBI Taxonomy" id="8262"/>
    <lineage>
        <taxon>Eukaryota</taxon>
        <taxon>Metazoa</taxon>
        <taxon>Chordata</taxon>
        <taxon>Craniata</taxon>
        <taxon>Vertebrata</taxon>
        <taxon>Euteleostomi</taxon>
        <taxon>Actinopterygii</taxon>
        <taxon>Neopterygii</taxon>
        <taxon>Teleostei</taxon>
        <taxon>Neoteleostei</taxon>
        <taxon>Acanthomorphata</taxon>
        <taxon>Carangaria</taxon>
        <taxon>Pleuronectiformes</taxon>
        <taxon>Pleuronectoidei</taxon>
        <taxon>Pleuronectidae</taxon>
        <taxon>Pleuronectes</taxon>
    </lineage>
</organism>
<comment type="caution">
    <text evidence="2">The sequence shown here is derived from an EMBL/GenBank/DDBJ whole genome shotgun (WGS) entry which is preliminary data.</text>
</comment>
<reference evidence="2" key="1">
    <citation type="submission" date="2020-03" db="EMBL/GenBank/DDBJ databases">
        <authorList>
            <person name="Weist P."/>
        </authorList>
    </citation>
    <scope>NUCLEOTIDE SEQUENCE</scope>
</reference>
<evidence type="ECO:0000313" key="3">
    <source>
        <dbReference type="Proteomes" id="UP001153269"/>
    </source>
</evidence>
<evidence type="ECO:0000313" key="2">
    <source>
        <dbReference type="EMBL" id="CAB1445584.1"/>
    </source>
</evidence>
<dbReference type="EMBL" id="CADEAL010003713">
    <property type="protein sequence ID" value="CAB1445584.1"/>
    <property type="molecule type" value="Genomic_DNA"/>
</dbReference>
<dbReference type="Proteomes" id="UP001153269">
    <property type="component" value="Unassembled WGS sequence"/>
</dbReference>
<keyword evidence="3" id="KW-1185">Reference proteome</keyword>